<evidence type="ECO:0000313" key="4">
    <source>
        <dbReference type="EMBL" id="KAB2687519.1"/>
    </source>
</evidence>
<gene>
    <name evidence="4" type="ORF">F9L08_08165</name>
</gene>
<sequence length="1307" mass="138846">MAGNNAYKLGIVISADATAVKPATAEARTELASIGTAAEVTQTKMQRLIATATGLHTGAANGNRRAWTGALADEGLALDNLRAKYNPLFAVISRYRTAQTEIRTAHAMGALSSDEMSAALQRQRQSALATIEAIKGNAAALALHAAEVERLKSAYDPLYAAQQRYKAGLEQIQRAREIGAVSATQAIALNLREKSSYDALVSSLNNAANARKSTVQSSVDRLTITPNRESDIGAYGRELDQLRAKYNPLFAVITQYRAAQAETRQAHLVGAISADEMTAALQRQRQATLASIDAIKGRTPSSKSANGQNFAATNMMFQMQDVGVTASMGMAPWMIGLQQGTQMSGAVAGMNMKQAGATLAGAFTQLLSPVSFATVAITTLTAAAIQYAMKWTGNAKSLSQTIEEHQAQIKSLREAYQYAGTGAESYFQRVNAGQRFLATGNRKELEKSIKTGAGNMLGQLGMVSSGSILQDAFNFVGDDAQWTVNRPYREFEDAILHLQKTAKDGKPDILGFRQMVEERWSLDTNNKALSDTAKELLDMGQDAVTAATEIERLKKIRADFMASEAQRRASEYRDSMSSLRGASALQLSDRRQVQNDYATARGNAGDRDERADALRQRDEALARINAQEQRQIELSQIDIQLQVARDPLTRAELTAQRERITLSGMEIDAAEAENRVRQARNQVMAEALAQSSVQVVDMQAETAARRNVTDAVLSGTISLADAQVYLEAESALRPLIAAAAKAEGEEKQKLIEQINAQTAAYQGLAEERKRAAAIEMFQGQKDDAVQLRLEFSMLGANEAARRRAVAALEAEQELKRRGISIESDLGKAYRDNASQLAEMRIELDRQTDAWSRYQSAGESAIDTIFDGLSSGKFDFASIGKDLLSDLTKTWLELDVKNPLKNMAFGTNYGTLSDLFSGKSDSGGLLSSIMGQNVSSMTVTAATVMVNGGVTGGVGGLFGLGAGTAANNNTLTGDIAAFGKVIRGMESSNNYSALGPVLASGDRAYGAYQVMGANVPSWTRSALGYSMTPGEFLKSESAQDAVFNKVFGGYVGKYGASGAAQAWFGGPGSVGSGGNAADILGTTGTEYVNKFNAGLQQLSATTGSATGAIGNLGSGLNTASTGLNQLGNGFNNFGQQLSGFASGGGGFNIGSLLPGAGGFQSQQLAGAIASGSWGLWDTGGYTGPGGIYEPRGIVHAGEVVWSQRDVARAGGVHVVEGMRLGYRGYDSGGVVGVTPLPPVAQAAANSNRQGNSQSSGPRSANFHFHLDGARGDKEIEDAAYRGMQMALNEYDSMLPDRVAGINQNPEWR</sequence>
<dbReference type="Proteomes" id="UP000481643">
    <property type="component" value="Unassembled WGS sequence"/>
</dbReference>
<evidence type="ECO:0000256" key="2">
    <source>
        <dbReference type="SAM" id="MobiDB-lite"/>
    </source>
</evidence>
<comment type="caution">
    <text evidence="4">The sequence shown here is derived from an EMBL/GenBank/DDBJ whole genome shotgun (WGS) entry which is preliminary data.</text>
</comment>
<accession>A0A6L3YU26</accession>
<feature type="coiled-coil region" evidence="1">
    <location>
        <begin position="737"/>
        <end position="767"/>
    </location>
</feature>
<feature type="region of interest" description="Disordered" evidence="2">
    <location>
        <begin position="1242"/>
        <end position="1263"/>
    </location>
</feature>
<evidence type="ECO:0000313" key="5">
    <source>
        <dbReference type="Proteomes" id="UP000481643"/>
    </source>
</evidence>
<organism evidence="4 5">
    <name type="scientific">Brucella tritici</name>
    <dbReference type="NCBI Taxonomy" id="94626"/>
    <lineage>
        <taxon>Bacteria</taxon>
        <taxon>Pseudomonadati</taxon>
        <taxon>Pseudomonadota</taxon>
        <taxon>Alphaproteobacteria</taxon>
        <taxon>Hyphomicrobiales</taxon>
        <taxon>Brucellaceae</taxon>
        <taxon>Brucella/Ochrobactrum group</taxon>
        <taxon>Brucella</taxon>
    </lineage>
</organism>
<evidence type="ECO:0000256" key="1">
    <source>
        <dbReference type="SAM" id="Coils"/>
    </source>
</evidence>
<dbReference type="EMBL" id="WBVX01000006">
    <property type="protein sequence ID" value="KAB2687519.1"/>
    <property type="molecule type" value="Genomic_DNA"/>
</dbReference>
<reference evidence="4 5" key="1">
    <citation type="submission" date="2019-09" db="EMBL/GenBank/DDBJ databases">
        <title>Taxonomic organization of the family Brucellaceae based on a phylogenomic approach.</title>
        <authorList>
            <person name="Leclercq S."/>
            <person name="Cloeckaert A."/>
            <person name="Zygmunt M.S."/>
        </authorList>
    </citation>
    <scope>NUCLEOTIDE SEQUENCE [LARGE SCALE GENOMIC DNA]</scope>
    <source>
        <strain evidence="4 5">WS1830</strain>
    </source>
</reference>
<feature type="domain" description="Bacteriophage tail tape measure N-terminal" evidence="3">
    <location>
        <begin position="302"/>
        <end position="440"/>
    </location>
</feature>
<evidence type="ECO:0000259" key="3">
    <source>
        <dbReference type="Pfam" id="PF06791"/>
    </source>
</evidence>
<feature type="compositionally biased region" description="Low complexity" evidence="2">
    <location>
        <begin position="1242"/>
        <end position="1255"/>
    </location>
</feature>
<keyword evidence="1" id="KW-0175">Coiled coil</keyword>
<protein>
    <recommendedName>
        <fullName evidence="3">Bacteriophage tail tape measure N-terminal domain-containing protein</fullName>
    </recommendedName>
</protein>
<dbReference type="InterPro" id="IPR009628">
    <property type="entry name" value="Phage_tape_measure_N"/>
</dbReference>
<feature type="coiled-coil region" evidence="1">
    <location>
        <begin position="662"/>
        <end position="689"/>
    </location>
</feature>
<proteinExistence type="predicted"/>
<dbReference type="Pfam" id="PF06791">
    <property type="entry name" value="TMP_2"/>
    <property type="match status" value="1"/>
</dbReference>
<name>A0A6L3YU26_9HYPH</name>
<dbReference type="RefSeq" id="WP_151651485.1">
    <property type="nucleotide sequence ID" value="NZ_WBVX01000006.1"/>
</dbReference>